<dbReference type="AlphaFoldDB" id="A0A6C0JF26"/>
<dbReference type="EMBL" id="MN740356">
    <property type="protein sequence ID" value="QHU02388.1"/>
    <property type="molecule type" value="Genomic_DNA"/>
</dbReference>
<protein>
    <submittedName>
        <fullName evidence="2">Uncharacterized protein</fullName>
    </submittedName>
</protein>
<reference evidence="2" key="1">
    <citation type="journal article" date="2020" name="Nature">
        <title>Giant virus diversity and host interactions through global metagenomics.</title>
        <authorList>
            <person name="Schulz F."/>
            <person name="Roux S."/>
            <person name="Paez-Espino D."/>
            <person name="Jungbluth S."/>
            <person name="Walsh D.A."/>
            <person name="Denef V.J."/>
            <person name="McMahon K.D."/>
            <person name="Konstantinidis K.T."/>
            <person name="Eloe-Fadrosh E.A."/>
            <person name="Kyrpides N.C."/>
            <person name="Woyke T."/>
        </authorList>
    </citation>
    <scope>NUCLEOTIDE SEQUENCE</scope>
    <source>
        <strain evidence="2">GVMAG-M-3300025880-75</strain>
    </source>
</reference>
<feature type="coiled-coil region" evidence="1">
    <location>
        <begin position="27"/>
        <end position="54"/>
    </location>
</feature>
<keyword evidence="1" id="KW-0175">Coiled coil</keyword>
<organism evidence="2">
    <name type="scientific">viral metagenome</name>
    <dbReference type="NCBI Taxonomy" id="1070528"/>
    <lineage>
        <taxon>unclassified sequences</taxon>
        <taxon>metagenomes</taxon>
        <taxon>organismal metagenomes</taxon>
    </lineage>
</organism>
<sequence length="76" mass="9096">MESNIKNIKQLINSKKEKYPNISDVWLKYIEKKIEFLKADLNKAEKIFTDIENTTNQDIPYNTIAFLYFLHQESLQ</sequence>
<accession>A0A6C0JF26</accession>
<name>A0A6C0JF26_9ZZZZ</name>
<evidence type="ECO:0000313" key="2">
    <source>
        <dbReference type="EMBL" id="QHU02388.1"/>
    </source>
</evidence>
<evidence type="ECO:0000256" key="1">
    <source>
        <dbReference type="SAM" id="Coils"/>
    </source>
</evidence>
<proteinExistence type="predicted"/>